<dbReference type="PANTHER" id="PTHR13211">
    <property type="entry name" value="TELOMERASE CAJAL BODY PROTEIN 1"/>
    <property type="match status" value="1"/>
</dbReference>
<evidence type="ECO:0000256" key="2">
    <source>
        <dbReference type="ARBA" id="ARBA00041558"/>
    </source>
</evidence>
<dbReference type="SUPFAM" id="SSF50978">
    <property type="entry name" value="WD40 repeat-like"/>
    <property type="match status" value="1"/>
</dbReference>
<reference evidence="5" key="1">
    <citation type="submission" date="2017-02" db="UniProtKB">
        <authorList>
            <consortium name="WormBaseParasite"/>
        </authorList>
    </citation>
    <scope>IDENTIFICATION</scope>
</reference>
<evidence type="ECO:0000256" key="1">
    <source>
        <dbReference type="ARBA" id="ARBA00038279"/>
    </source>
</evidence>
<evidence type="ECO:0000313" key="5">
    <source>
        <dbReference type="WBParaSite" id="TCLT_0000279301-mRNA-1"/>
    </source>
</evidence>
<dbReference type="Gene3D" id="2.130.10.10">
    <property type="entry name" value="YVTN repeat-like/Quinoprotein amine dehydrogenase"/>
    <property type="match status" value="1"/>
</dbReference>
<proteinExistence type="inferred from homology"/>
<dbReference type="InterPro" id="IPR001680">
    <property type="entry name" value="WD40_rpt"/>
</dbReference>
<dbReference type="WBParaSite" id="TCLT_0000279301-mRNA-1">
    <property type="protein sequence ID" value="TCLT_0000279301-mRNA-1"/>
    <property type="gene ID" value="TCLT_0000279301"/>
</dbReference>
<dbReference type="InterPro" id="IPR051150">
    <property type="entry name" value="SWT21/TCAB1_mRNA_Telomere"/>
</dbReference>
<comment type="similarity">
    <text evidence="1">Belongs to the TCAB1 family.</text>
</comment>
<dbReference type="Proteomes" id="UP000276776">
    <property type="component" value="Unassembled WGS sequence"/>
</dbReference>
<organism evidence="5">
    <name type="scientific">Thelazia callipaeda</name>
    <name type="common">Oriental eyeworm</name>
    <name type="synonym">Parasitic nematode</name>
    <dbReference type="NCBI Taxonomy" id="103827"/>
    <lineage>
        <taxon>Eukaryota</taxon>
        <taxon>Metazoa</taxon>
        <taxon>Ecdysozoa</taxon>
        <taxon>Nematoda</taxon>
        <taxon>Chromadorea</taxon>
        <taxon>Rhabditida</taxon>
        <taxon>Spirurina</taxon>
        <taxon>Spiruromorpha</taxon>
        <taxon>Thelazioidea</taxon>
        <taxon>Thelaziidae</taxon>
        <taxon>Thelazia</taxon>
    </lineage>
</organism>
<dbReference type="STRING" id="103827.A0A0N5CRE3"/>
<dbReference type="SMART" id="SM00320">
    <property type="entry name" value="WD40"/>
    <property type="match status" value="2"/>
</dbReference>
<keyword evidence="4" id="KW-1185">Reference proteome</keyword>
<evidence type="ECO:0000313" key="3">
    <source>
        <dbReference type="EMBL" id="VDM98937.1"/>
    </source>
</evidence>
<dbReference type="OrthoDB" id="239865at2759"/>
<dbReference type="PANTHER" id="PTHR13211:SF0">
    <property type="entry name" value="TELOMERASE CAJAL BODY PROTEIN 1"/>
    <property type="match status" value="1"/>
</dbReference>
<dbReference type="EMBL" id="UYYF01000705">
    <property type="protein sequence ID" value="VDM98937.1"/>
    <property type="molecule type" value="Genomic_DNA"/>
</dbReference>
<dbReference type="GO" id="GO:0015030">
    <property type="term" value="C:Cajal body"/>
    <property type="evidence" value="ECO:0007669"/>
    <property type="project" value="TreeGrafter"/>
</dbReference>
<reference evidence="3 4" key="2">
    <citation type="submission" date="2018-11" db="EMBL/GenBank/DDBJ databases">
        <authorList>
            <consortium name="Pathogen Informatics"/>
        </authorList>
    </citation>
    <scope>NUCLEOTIDE SEQUENCE [LARGE SCALE GENOMIC DNA]</scope>
</reference>
<dbReference type="AlphaFoldDB" id="A0A0N5CRE3"/>
<dbReference type="GO" id="GO:0030576">
    <property type="term" value="P:Cajal body organization"/>
    <property type="evidence" value="ECO:0007669"/>
    <property type="project" value="TreeGrafter"/>
</dbReference>
<sequence length="238" mass="26929">MNENQEENMSVEKLISDMIDMLCTEKPSCSAINNVVCEDSKSSDESDNTSWTTKHYRLGIAAFLPKTLKSKKVLTRKRTMSPEMRGEASLRQDSVVAAKTAKLTGEQELSNNVPRQRCSNFHEIYRDKETFEVKSLGFGFSIGHSCNNYIKSCQWSSCGKYLATVSQDRFARIFEFLPEKPELDAKSTISMGDLVYDSCWHPVSSCFVGSSKDHPIHMWDSNGHWLATFRGMNSMASF</sequence>
<evidence type="ECO:0000313" key="4">
    <source>
        <dbReference type="Proteomes" id="UP000276776"/>
    </source>
</evidence>
<gene>
    <name evidence="3" type="ORF">TCLT_LOCUS2794</name>
</gene>
<dbReference type="InterPro" id="IPR015943">
    <property type="entry name" value="WD40/YVTN_repeat-like_dom_sf"/>
</dbReference>
<name>A0A0N5CRE3_THECL</name>
<dbReference type="InterPro" id="IPR036322">
    <property type="entry name" value="WD40_repeat_dom_sf"/>
</dbReference>
<dbReference type="GO" id="GO:0003723">
    <property type="term" value="F:RNA binding"/>
    <property type="evidence" value="ECO:0007669"/>
    <property type="project" value="TreeGrafter"/>
</dbReference>
<protein>
    <recommendedName>
        <fullName evidence="2">WD repeat-containing protein 79</fullName>
    </recommendedName>
</protein>
<accession>A0A0N5CRE3</accession>